<accession>A0A815JEB3</accession>
<dbReference type="EMBL" id="CAJOBD010001212">
    <property type="protein sequence ID" value="CAF3773851.1"/>
    <property type="molecule type" value="Genomic_DNA"/>
</dbReference>
<evidence type="ECO:0000313" key="3">
    <source>
        <dbReference type="Proteomes" id="UP000663864"/>
    </source>
</evidence>
<evidence type="ECO:0000313" key="2">
    <source>
        <dbReference type="EMBL" id="CAF3773851.1"/>
    </source>
</evidence>
<dbReference type="InterPro" id="IPR036388">
    <property type="entry name" value="WH-like_DNA-bd_sf"/>
</dbReference>
<sequence length="100" mass="11343">MSKQETDTIRSPLVIDGLPKFMSFNFHRCIERVVWIFAELGIADLMADHQVPLTAIELSQLNGNQWNAEFLYRLLQAVADVDIVKELSASDENSQTDVHP</sequence>
<dbReference type="AlphaFoldDB" id="A0A815JEB3"/>
<name>A0A815JEB3_9BILA</name>
<organism evidence="1 3">
    <name type="scientific">Rotaria sordida</name>
    <dbReference type="NCBI Taxonomy" id="392033"/>
    <lineage>
        <taxon>Eukaryota</taxon>
        <taxon>Metazoa</taxon>
        <taxon>Spiralia</taxon>
        <taxon>Gnathifera</taxon>
        <taxon>Rotifera</taxon>
        <taxon>Eurotatoria</taxon>
        <taxon>Bdelloidea</taxon>
        <taxon>Philodinida</taxon>
        <taxon>Philodinidae</taxon>
        <taxon>Rotaria</taxon>
    </lineage>
</organism>
<gene>
    <name evidence="2" type="ORF">JBS370_LOCUS13841</name>
    <name evidence="1" type="ORF">ZHD862_LOCUS31964</name>
</gene>
<evidence type="ECO:0000313" key="1">
    <source>
        <dbReference type="EMBL" id="CAF1377994.1"/>
    </source>
</evidence>
<comment type="caution">
    <text evidence="1">The sequence shown here is derived from an EMBL/GenBank/DDBJ whole genome shotgun (WGS) entry which is preliminary data.</text>
</comment>
<dbReference type="EMBL" id="CAJNOT010003332">
    <property type="protein sequence ID" value="CAF1377994.1"/>
    <property type="molecule type" value="Genomic_DNA"/>
</dbReference>
<protein>
    <submittedName>
        <fullName evidence="1">Uncharacterized protein</fullName>
    </submittedName>
</protein>
<reference evidence="1" key="1">
    <citation type="submission" date="2021-02" db="EMBL/GenBank/DDBJ databases">
        <authorList>
            <person name="Nowell W R."/>
        </authorList>
    </citation>
    <scope>NUCLEOTIDE SEQUENCE</scope>
</reference>
<dbReference type="Proteomes" id="UP000663836">
    <property type="component" value="Unassembled WGS sequence"/>
</dbReference>
<dbReference type="Proteomes" id="UP000663864">
    <property type="component" value="Unassembled WGS sequence"/>
</dbReference>
<proteinExistence type="predicted"/>
<dbReference type="Gene3D" id="1.10.10.10">
    <property type="entry name" value="Winged helix-like DNA-binding domain superfamily/Winged helix DNA-binding domain"/>
    <property type="match status" value="1"/>
</dbReference>